<organism evidence="4 5">
    <name type="scientific">Paenibacillus eucommiae</name>
    <dbReference type="NCBI Taxonomy" id="1355755"/>
    <lineage>
        <taxon>Bacteria</taxon>
        <taxon>Bacillati</taxon>
        <taxon>Bacillota</taxon>
        <taxon>Bacilli</taxon>
        <taxon>Bacillales</taxon>
        <taxon>Paenibacillaceae</taxon>
        <taxon>Paenibacillus</taxon>
    </lineage>
</organism>
<dbReference type="Proteomes" id="UP001519287">
    <property type="component" value="Unassembled WGS sequence"/>
</dbReference>
<evidence type="ECO:0000259" key="3">
    <source>
        <dbReference type="Pfam" id="PF08240"/>
    </source>
</evidence>
<evidence type="ECO:0000256" key="1">
    <source>
        <dbReference type="ARBA" id="ARBA00023002"/>
    </source>
</evidence>
<dbReference type="Pfam" id="PF08240">
    <property type="entry name" value="ADH_N"/>
    <property type="match status" value="1"/>
</dbReference>
<dbReference type="InterPro" id="IPR050129">
    <property type="entry name" value="Zn_alcohol_dh"/>
</dbReference>
<gene>
    <name evidence="4" type="ORF">J2Z66_007609</name>
</gene>
<protein>
    <submittedName>
        <fullName evidence="4">2-desacetyl-2-hydroxyethyl bacteriochlorophyllide A dehydrogenase</fullName>
    </submittedName>
</protein>
<sequence length="330" mass="36191">MKGKAVVFTDRLKVAVQEVDIPEPRPDEVVVDVEVSWISNGTESSFLRGERIAGDTPYEPGAPWPFPIVAGYQKVGVITQIGSEVTGLEVGDRVFVTISRISNMFESFGGHISPAVTSANQVWKLPDQGNSVDYSGLVLTQVGYNCGMRPEVREGDRAVVIGDGMVGNWTAQTLLKRGAKVMVLGRHDERLRYLPEKAEGVNTKVRAIPEALRDFAGSEGIAIIVDTVGSLDVLEEAFPLLRHSAHFVSAGFYGTEGSIDIQKLRSNEMTLHAPSGWTKERMDETLAGIKEGWLQAGALVTHRYPVDQAEEAWQLITEKKEPYLGVVLDW</sequence>
<comment type="caution">
    <text evidence="4">The sequence shown here is derived from an EMBL/GenBank/DDBJ whole genome shotgun (WGS) entry which is preliminary data.</text>
</comment>
<dbReference type="SUPFAM" id="SSF51735">
    <property type="entry name" value="NAD(P)-binding Rossmann-fold domains"/>
    <property type="match status" value="1"/>
</dbReference>
<evidence type="ECO:0000313" key="5">
    <source>
        <dbReference type="Proteomes" id="UP001519287"/>
    </source>
</evidence>
<name>A0ABS4J7Y5_9BACL</name>
<keyword evidence="5" id="KW-1185">Reference proteome</keyword>
<accession>A0ABS4J7Y5</accession>
<dbReference type="InterPro" id="IPR036291">
    <property type="entry name" value="NAD(P)-bd_dom_sf"/>
</dbReference>
<evidence type="ECO:0000259" key="2">
    <source>
        <dbReference type="Pfam" id="PF00107"/>
    </source>
</evidence>
<dbReference type="Gene3D" id="3.40.50.720">
    <property type="entry name" value="NAD(P)-binding Rossmann-like Domain"/>
    <property type="match status" value="1"/>
</dbReference>
<dbReference type="CDD" id="cd08255">
    <property type="entry name" value="2-desacetyl-2-hydroxyethyl_bacteriochlorophyllide_like"/>
    <property type="match status" value="1"/>
</dbReference>
<dbReference type="Pfam" id="PF00107">
    <property type="entry name" value="ADH_zinc_N"/>
    <property type="match status" value="1"/>
</dbReference>
<dbReference type="InterPro" id="IPR013154">
    <property type="entry name" value="ADH-like_N"/>
</dbReference>
<dbReference type="RefSeq" id="WP_209977972.1">
    <property type="nucleotide sequence ID" value="NZ_JAGGLB010000041.1"/>
</dbReference>
<keyword evidence="1" id="KW-0560">Oxidoreductase</keyword>
<dbReference type="Gene3D" id="3.90.180.10">
    <property type="entry name" value="Medium-chain alcohol dehydrogenases, catalytic domain"/>
    <property type="match status" value="2"/>
</dbReference>
<evidence type="ECO:0000313" key="4">
    <source>
        <dbReference type="EMBL" id="MBP1995967.1"/>
    </source>
</evidence>
<dbReference type="EMBL" id="JAGGLB010000041">
    <property type="protein sequence ID" value="MBP1995967.1"/>
    <property type="molecule type" value="Genomic_DNA"/>
</dbReference>
<feature type="domain" description="Alcohol dehydrogenase-like N-terminal" evidence="3">
    <location>
        <begin position="26"/>
        <end position="126"/>
    </location>
</feature>
<dbReference type="PANTHER" id="PTHR43401:SF2">
    <property type="entry name" value="L-THREONINE 3-DEHYDROGENASE"/>
    <property type="match status" value="1"/>
</dbReference>
<reference evidence="4 5" key="1">
    <citation type="submission" date="2021-03" db="EMBL/GenBank/DDBJ databases">
        <title>Genomic Encyclopedia of Type Strains, Phase IV (KMG-IV): sequencing the most valuable type-strain genomes for metagenomic binning, comparative biology and taxonomic classification.</title>
        <authorList>
            <person name="Goeker M."/>
        </authorList>
    </citation>
    <scope>NUCLEOTIDE SEQUENCE [LARGE SCALE GENOMIC DNA]</scope>
    <source>
        <strain evidence="4 5">DSM 26048</strain>
    </source>
</reference>
<feature type="domain" description="Alcohol dehydrogenase-like C-terminal" evidence="2">
    <location>
        <begin position="166"/>
        <end position="278"/>
    </location>
</feature>
<dbReference type="SUPFAM" id="SSF50129">
    <property type="entry name" value="GroES-like"/>
    <property type="match status" value="1"/>
</dbReference>
<dbReference type="InterPro" id="IPR011032">
    <property type="entry name" value="GroES-like_sf"/>
</dbReference>
<dbReference type="PANTHER" id="PTHR43401">
    <property type="entry name" value="L-THREONINE 3-DEHYDROGENASE"/>
    <property type="match status" value="1"/>
</dbReference>
<dbReference type="InterPro" id="IPR013149">
    <property type="entry name" value="ADH-like_C"/>
</dbReference>
<proteinExistence type="predicted"/>